<dbReference type="PANTHER" id="PTHR33361">
    <property type="entry name" value="GLR0591 PROTEIN"/>
    <property type="match status" value="1"/>
</dbReference>
<protein>
    <submittedName>
        <fullName evidence="1">DUF885 domain-containing protein</fullName>
    </submittedName>
</protein>
<dbReference type="EMBL" id="CP031229">
    <property type="protein sequence ID" value="AXH95753.1"/>
    <property type="molecule type" value="Genomic_DNA"/>
</dbReference>
<reference evidence="1 2" key="1">
    <citation type="submission" date="2018-07" db="EMBL/GenBank/DDBJ databases">
        <title>Complete genome sequencing of Ornithinimicrobium sp. AMA3305.</title>
        <authorList>
            <person name="Bae J.-W."/>
        </authorList>
    </citation>
    <scope>NUCLEOTIDE SEQUENCE [LARGE SCALE GENOMIC DNA]</scope>
    <source>
        <strain evidence="1 2">AMA3305</strain>
    </source>
</reference>
<dbReference type="RefSeq" id="WP_114927518.1">
    <property type="nucleotide sequence ID" value="NZ_CP031229.1"/>
</dbReference>
<organism evidence="1 2">
    <name type="scientific">Ornithinimicrobium avium</name>
    <dbReference type="NCBI Taxonomy" id="2283195"/>
    <lineage>
        <taxon>Bacteria</taxon>
        <taxon>Bacillati</taxon>
        <taxon>Actinomycetota</taxon>
        <taxon>Actinomycetes</taxon>
        <taxon>Micrococcales</taxon>
        <taxon>Ornithinimicrobiaceae</taxon>
        <taxon>Ornithinimicrobium</taxon>
    </lineage>
</organism>
<proteinExistence type="predicted"/>
<dbReference type="AlphaFoldDB" id="A0A345NL45"/>
<dbReference type="PANTHER" id="PTHR33361:SF2">
    <property type="entry name" value="DUF885 DOMAIN-CONTAINING PROTEIN"/>
    <property type="match status" value="1"/>
</dbReference>
<dbReference type="KEGG" id="orn:DV701_06085"/>
<dbReference type="InterPro" id="IPR010281">
    <property type="entry name" value="DUF885"/>
</dbReference>
<keyword evidence="2" id="KW-1185">Reference proteome</keyword>
<sequence>MHELAAALVAADPVTARRVGALDPRTGAPTLDLPRTDPEHLAGLEALLLSWSGEATAAPGTPAWLEQRCVGAEVAVRLVELRVARPWARAPYWYVETLGDALAAVRPDLLPDEGYAASYVHLLRSAAGFLAGAREQLHAADVPPLWAELAVPAAEGLRSMVTTDLAALTPRLPGGLHTLAELLLRALAAAVEDLLEHSRTLASTGGGTWAVGEAVFTGLLRDYHCLDLGVDELWEHGWAGVRAAEEGLVELAAELDPGRTWQEQVAALRAERTPAQEFLTAYRSETERARRITLEHDLLTVPPEEACVVEPLPEFRRAGLPLGEMRTVPAYAREHVSRFFITPVDPHATPERRAGHERENCPTFVRSIVGHETYPGHHLQSVHHQLGTDEESFLRFFRMPLFVEGWGLYVEDLLEETAFGRGPQALFARRNRLWRALRVVIDTGLHTGRTDHEEAVALLMGRTGMDRRMATGEVDRYTRHDNPTYPSTYVLGRDLFHRLRERFGAGMPLGRLHDALLAHGSPPLPLLERVLEHELG</sequence>
<evidence type="ECO:0000313" key="1">
    <source>
        <dbReference type="EMBL" id="AXH95753.1"/>
    </source>
</evidence>
<dbReference type="OrthoDB" id="9760040at2"/>
<dbReference type="Pfam" id="PF05960">
    <property type="entry name" value="DUF885"/>
    <property type="match status" value="1"/>
</dbReference>
<dbReference type="Proteomes" id="UP000253790">
    <property type="component" value="Chromosome"/>
</dbReference>
<gene>
    <name evidence="1" type="ORF">DV701_06085</name>
</gene>
<evidence type="ECO:0000313" key="2">
    <source>
        <dbReference type="Proteomes" id="UP000253790"/>
    </source>
</evidence>
<name>A0A345NL45_9MICO</name>
<accession>A0A345NL45</accession>